<evidence type="ECO:0000259" key="3">
    <source>
        <dbReference type="Pfam" id="PF00472"/>
    </source>
</evidence>
<dbReference type="EMBL" id="QQZY01000003">
    <property type="protein sequence ID" value="RDI74504.1"/>
    <property type="molecule type" value="Genomic_DNA"/>
</dbReference>
<feature type="domain" description="Prokaryotic-type class I peptide chain release factors" evidence="3">
    <location>
        <begin position="16"/>
        <end position="135"/>
    </location>
</feature>
<feature type="compositionally biased region" description="Basic residues" evidence="2">
    <location>
        <begin position="124"/>
        <end position="141"/>
    </location>
</feature>
<evidence type="ECO:0000313" key="5">
    <source>
        <dbReference type="Proteomes" id="UP000254134"/>
    </source>
</evidence>
<dbReference type="GO" id="GO:0043022">
    <property type="term" value="F:ribosome binding"/>
    <property type="evidence" value="ECO:0007669"/>
    <property type="project" value="TreeGrafter"/>
</dbReference>
<comment type="similarity">
    <text evidence="1">Belongs to the prokaryotic/mitochondrial release factor family.</text>
</comment>
<proteinExistence type="inferred from homology"/>
<dbReference type="GO" id="GO:0003747">
    <property type="term" value="F:translation release factor activity"/>
    <property type="evidence" value="ECO:0007669"/>
    <property type="project" value="InterPro"/>
</dbReference>
<dbReference type="OrthoDB" id="9815709at2"/>
<keyword evidence="5" id="KW-1185">Reference proteome</keyword>
<name>A0A7M2YXA2_9ACTN</name>
<dbReference type="SUPFAM" id="SSF75620">
    <property type="entry name" value="Release factor"/>
    <property type="match status" value="1"/>
</dbReference>
<dbReference type="NCBIfam" id="NF006718">
    <property type="entry name" value="PRK09256.1"/>
    <property type="match status" value="1"/>
</dbReference>
<organism evidence="4 5">
    <name type="scientific">Gaiella occulta</name>
    <dbReference type="NCBI Taxonomy" id="1002870"/>
    <lineage>
        <taxon>Bacteria</taxon>
        <taxon>Bacillati</taxon>
        <taxon>Actinomycetota</taxon>
        <taxon>Thermoleophilia</taxon>
        <taxon>Gaiellales</taxon>
        <taxon>Gaiellaceae</taxon>
        <taxon>Gaiella</taxon>
    </lineage>
</organism>
<dbReference type="GO" id="GO:0004045">
    <property type="term" value="F:peptidyl-tRNA hydrolase activity"/>
    <property type="evidence" value="ECO:0007669"/>
    <property type="project" value="TreeGrafter"/>
</dbReference>
<dbReference type="Pfam" id="PF00472">
    <property type="entry name" value="RF-1"/>
    <property type="match status" value="1"/>
</dbReference>
<evidence type="ECO:0000256" key="2">
    <source>
        <dbReference type="SAM" id="MobiDB-lite"/>
    </source>
</evidence>
<dbReference type="PANTHER" id="PTHR47814:SF1">
    <property type="entry name" value="PEPTIDYL-TRNA HYDROLASE ARFB"/>
    <property type="match status" value="1"/>
</dbReference>
<dbReference type="AlphaFoldDB" id="A0A7M2YXA2"/>
<dbReference type="RefSeq" id="WP_114795844.1">
    <property type="nucleotide sequence ID" value="NZ_QQZY01000003.1"/>
</dbReference>
<reference evidence="4 5" key="1">
    <citation type="submission" date="2018-07" db="EMBL/GenBank/DDBJ databases">
        <title>High-quality-draft genome sequence of Gaiella occulta.</title>
        <authorList>
            <person name="Severino R."/>
            <person name="Froufe H.J.C."/>
            <person name="Rainey F.A."/>
            <person name="Barroso C."/>
            <person name="Albuquerque L."/>
            <person name="Lobo-Da-Cunha A."/>
            <person name="Da Costa M.S."/>
            <person name="Egas C."/>
        </authorList>
    </citation>
    <scope>NUCLEOTIDE SEQUENCE [LARGE SCALE GENOMIC DNA]</scope>
    <source>
        <strain evidence="4 5">F2-233</strain>
    </source>
</reference>
<accession>A0A7M2YXA2</accession>
<reference evidence="5" key="2">
    <citation type="journal article" date="2019" name="MicrobiologyOpen">
        <title>High-quality draft genome sequence of Gaiella occulta isolated from a 150 meter deep mineral water borehole and comparison with the genome sequences of other deep-branching lineages of the phylum Actinobacteria.</title>
        <authorList>
            <person name="Severino R."/>
            <person name="Froufe H.J.C."/>
            <person name="Barroso C."/>
            <person name="Albuquerque L."/>
            <person name="Lobo-da-Cunha A."/>
            <person name="da Costa M.S."/>
            <person name="Egas C."/>
        </authorList>
    </citation>
    <scope>NUCLEOTIDE SEQUENCE [LARGE SCALE GENOMIC DNA]</scope>
    <source>
        <strain evidence="5">F2-233</strain>
    </source>
</reference>
<sequence length="141" mass="15775">MSADESPRRIRVTRSVLLPVSEIELRVSRSSGPGGQHANTSETRVEAVLDVGASTALTDVQKRRVIARAGPVLRAVAQDERSQARNRELAVARLVARLAEALRVERHRVATRPSRAAKEQRLDAKRRRGTVKRLRRSRDDE</sequence>
<dbReference type="GO" id="GO:0072344">
    <property type="term" value="P:rescue of stalled ribosome"/>
    <property type="evidence" value="ECO:0007669"/>
    <property type="project" value="TreeGrafter"/>
</dbReference>
<gene>
    <name evidence="4" type="ORF">Gocc_1393</name>
</gene>
<protein>
    <submittedName>
        <fullName evidence="4">RF-1 domain-containing protein</fullName>
    </submittedName>
</protein>
<dbReference type="Gene3D" id="3.30.160.20">
    <property type="match status" value="1"/>
</dbReference>
<dbReference type="InterPro" id="IPR000352">
    <property type="entry name" value="Pep_chain_release_fac_I"/>
</dbReference>
<evidence type="ECO:0000313" key="4">
    <source>
        <dbReference type="EMBL" id="RDI74504.1"/>
    </source>
</evidence>
<dbReference type="PANTHER" id="PTHR47814">
    <property type="entry name" value="PEPTIDYL-TRNA HYDROLASE ARFB"/>
    <property type="match status" value="1"/>
</dbReference>
<evidence type="ECO:0000256" key="1">
    <source>
        <dbReference type="ARBA" id="ARBA00010835"/>
    </source>
</evidence>
<comment type="caution">
    <text evidence="4">The sequence shown here is derived from an EMBL/GenBank/DDBJ whole genome shotgun (WGS) entry which is preliminary data.</text>
</comment>
<dbReference type="InterPro" id="IPR045853">
    <property type="entry name" value="Pep_chain_release_fac_I_sf"/>
</dbReference>
<dbReference type="Proteomes" id="UP000254134">
    <property type="component" value="Unassembled WGS sequence"/>
</dbReference>
<feature type="region of interest" description="Disordered" evidence="2">
    <location>
        <begin position="107"/>
        <end position="141"/>
    </location>
</feature>